<dbReference type="AlphaFoldDB" id="A0AAJ5UCD2"/>
<dbReference type="RefSeq" id="WP_120456845.1">
    <property type="nucleotide sequence ID" value="NZ_CP104760.1"/>
</dbReference>
<evidence type="ECO:0000313" key="2">
    <source>
        <dbReference type="Proteomes" id="UP001211544"/>
    </source>
</evidence>
<accession>A0AAJ5UCD2</accession>
<evidence type="ECO:0000313" key="1">
    <source>
        <dbReference type="EMBL" id="WBG93323.1"/>
    </source>
</evidence>
<keyword evidence="2" id="KW-1185">Reference proteome</keyword>
<gene>
    <name evidence="1" type="ORF">N5580_21420</name>
</gene>
<sequence>MNSIIVPADRRLYPSVADESVMAVRMKLGNSRLQVNYRRVPGGIMPVIAVDFFNEKGKLYSLQYHLPPDTPERTDRRISLLMRLIEKEAGQASFAAAL</sequence>
<keyword evidence="1" id="KW-0614">Plasmid</keyword>
<geneLocation type="plasmid" evidence="1 2">
    <name>pGABEKP28_2</name>
</geneLocation>
<protein>
    <submittedName>
        <fullName evidence="1">Uncharacterized protein</fullName>
    </submittedName>
</protein>
<dbReference type="KEGG" id="kpie:N5580_21420"/>
<proteinExistence type="predicted"/>
<dbReference type="Proteomes" id="UP001211544">
    <property type="component" value="Plasmid pGABEKP28_2"/>
</dbReference>
<reference evidence="1 2" key="1">
    <citation type="journal article" date="2022" name="J Glob Antimicrob Resist">
        <title>First complete genome of a multidrug resistant strain of the novel human pathogen Kalamiella piersonii (GABEKP28) identified in human saliva.</title>
        <authorList>
            <person name="McDonagh F."/>
            <person name="Singh N.K."/>
            <person name="Venkateswaran K."/>
            <person name="Lonappan A.M."/>
            <person name="Hallahan B."/>
            <person name="Tuohy A."/>
            <person name="Burke L."/>
            <person name="Kovarova A."/>
            <person name="Miliotis G."/>
        </authorList>
    </citation>
    <scope>NUCLEOTIDE SEQUENCE [LARGE SCALE GENOMIC DNA]</scope>
    <source>
        <strain evidence="1 2">GABEKP28</strain>
    </source>
</reference>
<dbReference type="GeneID" id="78235159"/>
<dbReference type="EMBL" id="CP104760">
    <property type="protein sequence ID" value="WBG93323.1"/>
    <property type="molecule type" value="Genomic_DNA"/>
</dbReference>
<organism evidence="1 2">
    <name type="scientific">Pantoea piersonii</name>
    <dbReference type="NCBI Taxonomy" id="2364647"/>
    <lineage>
        <taxon>Bacteria</taxon>
        <taxon>Pseudomonadati</taxon>
        <taxon>Pseudomonadota</taxon>
        <taxon>Gammaproteobacteria</taxon>
        <taxon>Enterobacterales</taxon>
        <taxon>Erwiniaceae</taxon>
        <taxon>Pantoea</taxon>
    </lineage>
</organism>
<name>A0AAJ5UCD2_9GAMM</name>